<feature type="domain" description="XPG N-terminal" evidence="2">
    <location>
        <begin position="1"/>
        <end position="101"/>
    </location>
</feature>
<gene>
    <name evidence="3" type="ORF">EXN66_Car008124</name>
</gene>
<evidence type="ECO:0000313" key="3">
    <source>
        <dbReference type="EMBL" id="KAF3692448.1"/>
    </source>
</evidence>
<dbReference type="PANTHER" id="PTHR15665:SF1">
    <property type="entry name" value="PROTEIN ASTEROID HOMOLOG 1"/>
    <property type="match status" value="1"/>
</dbReference>
<keyword evidence="4" id="KW-1185">Reference proteome</keyword>
<dbReference type="InterPro" id="IPR029060">
    <property type="entry name" value="PIN-like_dom_sf"/>
</dbReference>
<dbReference type="Gene3D" id="3.40.50.1010">
    <property type="entry name" value="5'-nuclease"/>
    <property type="match status" value="1"/>
</dbReference>
<proteinExistence type="inferred from homology"/>
<dbReference type="AlphaFoldDB" id="A0A6G1PR42"/>
<dbReference type="SMART" id="SM00485">
    <property type="entry name" value="XPGN"/>
    <property type="match status" value="1"/>
</dbReference>
<dbReference type="SUPFAM" id="SSF88723">
    <property type="entry name" value="PIN domain-like"/>
    <property type="match status" value="1"/>
</dbReference>
<protein>
    <submittedName>
        <fullName evidence="3">Protein asteroid-like protein 1</fullName>
    </submittedName>
</protein>
<comment type="similarity">
    <text evidence="1">Belongs to the asteroid family.</text>
</comment>
<reference evidence="3 4" key="1">
    <citation type="submission" date="2019-02" db="EMBL/GenBank/DDBJ databases">
        <title>Opniocepnalus argus genome.</title>
        <authorList>
            <person name="Zhou C."/>
            <person name="Xiao S."/>
        </authorList>
    </citation>
    <scope>NUCLEOTIDE SEQUENCE [LARGE SCALE GENOMIC DNA]</scope>
    <source>
        <strain evidence="3">OARG1902GOOAL</strain>
        <tissue evidence="3">Muscle</tissue>
    </source>
</reference>
<dbReference type="EMBL" id="CM015718">
    <property type="protein sequence ID" value="KAF3692448.1"/>
    <property type="molecule type" value="Genomic_DNA"/>
</dbReference>
<evidence type="ECO:0000256" key="1">
    <source>
        <dbReference type="ARBA" id="ARBA00007398"/>
    </source>
</evidence>
<dbReference type="GO" id="GO:0004518">
    <property type="term" value="F:nuclease activity"/>
    <property type="evidence" value="ECO:0007669"/>
    <property type="project" value="InterPro"/>
</dbReference>
<name>A0A6G1PR42_CHAAH</name>
<dbReference type="InterPro" id="IPR026832">
    <property type="entry name" value="Asteroid"/>
</dbReference>
<accession>A0A6G1PR42</accession>
<dbReference type="PANTHER" id="PTHR15665">
    <property type="entry name" value="ASTEROID PROTEIN"/>
    <property type="match status" value="1"/>
</dbReference>
<organism evidence="3 4">
    <name type="scientific">Channa argus</name>
    <name type="common">Northern snakehead</name>
    <name type="synonym">Ophicephalus argus</name>
    <dbReference type="NCBI Taxonomy" id="215402"/>
    <lineage>
        <taxon>Eukaryota</taxon>
        <taxon>Metazoa</taxon>
        <taxon>Chordata</taxon>
        <taxon>Craniata</taxon>
        <taxon>Vertebrata</taxon>
        <taxon>Euteleostomi</taxon>
        <taxon>Actinopterygii</taxon>
        <taxon>Neopterygii</taxon>
        <taxon>Teleostei</taxon>
        <taxon>Neoteleostei</taxon>
        <taxon>Acanthomorphata</taxon>
        <taxon>Anabantaria</taxon>
        <taxon>Anabantiformes</taxon>
        <taxon>Channoidei</taxon>
        <taxon>Channidae</taxon>
        <taxon>Channa</taxon>
    </lineage>
</organism>
<sequence>MGVQGLSTLLDNSPQIYREVRFMRSRLVIDGCNLLYQLYFKSGLDQNHGGEYAAFEDLVEKFVTALRDCMITPYVVLDGGTDPTDKKLDTSTQRAEDRIKRGHKAAVGSSEENLIPVLTELVFKQTLARLEVPVAQCYGEADLEIAALASKWQCPVLSNDSDFYIFGLPAGLLPINHFEWEAVEQSGSRRYIPCKSYNTSSFCIFFNIQHQLLPTFAALAGNDYVNLRRMGKSIRWAQFTPAGCAAPNRLQGLLHWLNDFEQPREALKAALGMMGELSEKQKVEVLQRLRLGMEEYKIPPSSLERFFIHGVAPEFPAEEEVVGHVPDWMRLPLTQGRLNGDILDVLVLHRISLSTLVDHGDMPSACLTSRPLRQVIYGLLLGRLKHHVVAERDRDGLQLSFIPVQPIVKGLIQRLARSSPHEAEPSERLQVLLEALGVTEDSLSRLPPGLQLPVAVTCYWLREAQPPPDKMLLKALLLGLSNGDTLRHGTALKIQQKHFKVKLDMDVVHAFNQWQVCLKDSVHLNQLLGCPLPEPQIARLYEGTLVHRLVHMMRTGGKLKFRVKSDLSSLKLYQTTLSIIHQFHAQETSTSTETGPQRQPLDDLTANLQQLFFQCDDEETVTEVKSAARAQEDLHLDQMLSVRTRYRIKERNNRCNNPEICRKEERRGWDIL</sequence>
<dbReference type="InterPro" id="IPR006085">
    <property type="entry name" value="XPG_DNA_repair_N"/>
</dbReference>
<evidence type="ECO:0000259" key="2">
    <source>
        <dbReference type="SMART" id="SM00485"/>
    </source>
</evidence>
<reference evidence="4" key="2">
    <citation type="submission" date="2019-02" db="EMBL/GenBank/DDBJ databases">
        <title>Opniocepnalus argus Var Kimnra genome.</title>
        <authorList>
            <person name="Zhou C."/>
            <person name="Xiao S."/>
        </authorList>
    </citation>
    <scope>NUCLEOTIDE SEQUENCE [LARGE SCALE GENOMIC DNA]</scope>
</reference>
<evidence type="ECO:0000313" key="4">
    <source>
        <dbReference type="Proteomes" id="UP000503349"/>
    </source>
</evidence>
<dbReference type="Pfam" id="PF00752">
    <property type="entry name" value="XPG_N"/>
    <property type="match status" value="1"/>
</dbReference>
<dbReference type="Proteomes" id="UP000503349">
    <property type="component" value="Chromosome 7"/>
</dbReference>